<dbReference type="InterPro" id="IPR032371">
    <property type="entry name" value="DUF4873"/>
</dbReference>
<feature type="compositionally biased region" description="Polar residues" evidence="1">
    <location>
        <begin position="95"/>
        <end position="113"/>
    </location>
</feature>
<dbReference type="AlphaFoldDB" id="A0A542DP88"/>
<reference evidence="3 4" key="1">
    <citation type="submission" date="2019-06" db="EMBL/GenBank/DDBJ databases">
        <title>Sequencing the genomes of 1000 actinobacteria strains.</title>
        <authorList>
            <person name="Klenk H.-P."/>
        </authorList>
    </citation>
    <scope>NUCLEOTIDE SEQUENCE [LARGE SCALE GENOMIC DNA]</scope>
    <source>
        <strain evidence="3 4">DSM 45679</strain>
    </source>
</reference>
<feature type="domain" description="DUF4873" evidence="2">
    <location>
        <begin position="14"/>
        <end position="104"/>
    </location>
</feature>
<accession>A0A542DP88</accession>
<name>A0A542DP88_AMYCI</name>
<feature type="region of interest" description="Disordered" evidence="1">
    <location>
        <begin position="62"/>
        <end position="113"/>
    </location>
</feature>
<feature type="compositionally biased region" description="Basic and acidic residues" evidence="1">
    <location>
        <begin position="1"/>
        <end position="16"/>
    </location>
</feature>
<comment type="caution">
    <text evidence="3">The sequence shown here is derived from an EMBL/GenBank/DDBJ whole genome shotgun (WGS) entry which is preliminary data.</text>
</comment>
<proteinExistence type="predicted"/>
<sequence>MSEHDQHEDHEDHEDGYAGPATLVVEDTELEVEVELRGHFQPIDGYYHWYGRVRPNERLSALAGGRKKPAEIRTPEGSAKGEISDPDPWDRYRLTGTSTPPFTVPTTLDQVEA</sequence>
<dbReference type="RefSeq" id="WP_142000498.1">
    <property type="nucleotide sequence ID" value="NZ_VFML01000001.1"/>
</dbReference>
<keyword evidence="4" id="KW-1185">Reference proteome</keyword>
<dbReference type="Proteomes" id="UP000320876">
    <property type="component" value="Unassembled WGS sequence"/>
</dbReference>
<dbReference type="EMBL" id="VFML01000001">
    <property type="protein sequence ID" value="TQJ04877.1"/>
    <property type="molecule type" value="Genomic_DNA"/>
</dbReference>
<evidence type="ECO:0000313" key="3">
    <source>
        <dbReference type="EMBL" id="TQJ04877.1"/>
    </source>
</evidence>
<dbReference type="OrthoDB" id="3683556at2"/>
<evidence type="ECO:0000259" key="2">
    <source>
        <dbReference type="Pfam" id="PF16170"/>
    </source>
</evidence>
<feature type="region of interest" description="Disordered" evidence="1">
    <location>
        <begin position="1"/>
        <end position="22"/>
    </location>
</feature>
<evidence type="ECO:0000313" key="4">
    <source>
        <dbReference type="Proteomes" id="UP000320876"/>
    </source>
</evidence>
<protein>
    <submittedName>
        <fullName evidence="3">Uncharacterized protein DUF4873</fullName>
    </submittedName>
</protein>
<organism evidence="3 4">
    <name type="scientific">Amycolatopsis cihanbeyliensis</name>
    <dbReference type="NCBI Taxonomy" id="1128664"/>
    <lineage>
        <taxon>Bacteria</taxon>
        <taxon>Bacillati</taxon>
        <taxon>Actinomycetota</taxon>
        <taxon>Actinomycetes</taxon>
        <taxon>Pseudonocardiales</taxon>
        <taxon>Pseudonocardiaceae</taxon>
        <taxon>Amycolatopsis</taxon>
    </lineage>
</organism>
<evidence type="ECO:0000256" key="1">
    <source>
        <dbReference type="SAM" id="MobiDB-lite"/>
    </source>
</evidence>
<dbReference type="Pfam" id="PF16170">
    <property type="entry name" value="DUF4873"/>
    <property type="match status" value="1"/>
</dbReference>
<gene>
    <name evidence="3" type="ORF">FB471_4687</name>
</gene>